<keyword evidence="2" id="KW-1185">Reference proteome</keyword>
<sequence>MTEGNRYRKKVVSSKQGLRKSLTRCWRSNSICSTYRGNCSRYKKQSLTNDIEAQVMDNSAYSYKQESFVVQWLRKNNQYRLELLEKENTDVERCLAQKCISAVVL</sequence>
<evidence type="ECO:0000313" key="2">
    <source>
        <dbReference type="Proteomes" id="UP000030746"/>
    </source>
</evidence>
<evidence type="ECO:0000313" key="1">
    <source>
        <dbReference type="EMBL" id="ESO97690.1"/>
    </source>
</evidence>
<dbReference type="HOGENOM" id="CLU_2239637_0_0_1"/>
<dbReference type="KEGG" id="lgi:LOTGIDRAFT_152781"/>
<dbReference type="EMBL" id="KB201304">
    <property type="protein sequence ID" value="ESO97690.1"/>
    <property type="molecule type" value="Genomic_DNA"/>
</dbReference>
<reference evidence="1 2" key="1">
    <citation type="journal article" date="2013" name="Nature">
        <title>Insights into bilaterian evolution from three spiralian genomes.</title>
        <authorList>
            <person name="Simakov O."/>
            <person name="Marletaz F."/>
            <person name="Cho S.J."/>
            <person name="Edsinger-Gonzales E."/>
            <person name="Havlak P."/>
            <person name="Hellsten U."/>
            <person name="Kuo D.H."/>
            <person name="Larsson T."/>
            <person name="Lv J."/>
            <person name="Arendt D."/>
            <person name="Savage R."/>
            <person name="Osoegawa K."/>
            <person name="de Jong P."/>
            <person name="Grimwood J."/>
            <person name="Chapman J.A."/>
            <person name="Shapiro H."/>
            <person name="Aerts A."/>
            <person name="Otillar R.P."/>
            <person name="Terry A.Y."/>
            <person name="Boore J.L."/>
            <person name="Grigoriev I.V."/>
            <person name="Lindberg D.R."/>
            <person name="Seaver E.C."/>
            <person name="Weisblat D.A."/>
            <person name="Putnam N.H."/>
            <person name="Rokhsar D.S."/>
        </authorList>
    </citation>
    <scope>NUCLEOTIDE SEQUENCE [LARGE SCALE GENOMIC DNA]</scope>
</reference>
<dbReference type="AlphaFoldDB" id="V4AS48"/>
<dbReference type="CTD" id="20235781"/>
<dbReference type="GeneID" id="20235781"/>
<protein>
    <submittedName>
        <fullName evidence="1">Uncharacterized protein</fullName>
    </submittedName>
</protein>
<proteinExistence type="predicted"/>
<name>V4AS48_LOTGI</name>
<organism evidence="1 2">
    <name type="scientific">Lottia gigantea</name>
    <name type="common">Giant owl limpet</name>
    <dbReference type="NCBI Taxonomy" id="225164"/>
    <lineage>
        <taxon>Eukaryota</taxon>
        <taxon>Metazoa</taxon>
        <taxon>Spiralia</taxon>
        <taxon>Lophotrochozoa</taxon>
        <taxon>Mollusca</taxon>
        <taxon>Gastropoda</taxon>
        <taxon>Patellogastropoda</taxon>
        <taxon>Lottioidea</taxon>
        <taxon>Lottiidae</taxon>
        <taxon>Lottia</taxon>
    </lineage>
</organism>
<dbReference type="Proteomes" id="UP000030746">
    <property type="component" value="Unassembled WGS sequence"/>
</dbReference>
<accession>V4AS48</accession>
<gene>
    <name evidence="1" type="ORF">LOTGIDRAFT_152781</name>
</gene>
<dbReference type="RefSeq" id="XP_009051544.1">
    <property type="nucleotide sequence ID" value="XM_009053296.1"/>
</dbReference>